<evidence type="ECO:0000313" key="9">
    <source>
        <dbReference type="EMBL" id="MDT3427924.1"/>
    </source>
</evidence>
<gene>
    <name evidence="9" type="ORF">J2Z22_003500</name>
</gene>
<keyword evidence="10" id="KW-1185">Reference proteome</keyword>
<comment type="similarity">
    <text evidence="2">Belongs to the binding-protein-dependent transport system permease family. FecCD subfamily.</text>
</comment>
<dbReference type="PANTHER" id="PTHR30472:SF1">
    <property type="entry name" value="FE(3+) DICITRATE TRANSPORT SYSTEM PERMEASE PROTEIN FECC-RELATED"/>
    <property type="match status" value="1"/>
</dbReference>
<feature type="transmembrane region" description="Helical" evidence="8">
    <location>
        <begin position="122"/>
        <end position="141"/>
    </location>
</feature>
<dbReference type="SUPFAM" id="SSF81345">
    <property type="entry name" value="ABC transporter involved in vitamin B12 uptake, BtuC"/>
    <property type="match status" value="1"/>
</dbReference>
<name>A0ABU3HAT1_9BACL</name>
<feature type="transmembrane region" description="Helical" evidence="8">
    <location>
        <begin position="12"/>
        <end position="31"/>
    </location>
</feature>
<sequence>MTATDAVTRRVFASYLFIGLLLAATGFIWSVSLGVTDLRWNDVLQGLLGGKETKEQLVISTIRVPRALVAALAGAALAVAGALMQAMTRNAFASPQIFGINAGASFFVVLFIVFFPGISSSALVFAAFAGAFMGGLLVFILGYSNDHRTPVQLALAGIAVSMLLSAMTEGFIVLYDNQTKNVLFWLAGAVHNGTWKDVHTVIPWSLTGMMIALLLSRSLTILSLGDDIARGLGQNILFIRLAVSCTVIMLAGSAVSIVGPIGFVGLIVPHIVRHWVGVDYRFILPLTAVFGSVLLLYADIVSRFISYPFESPVGIVTTGIGAPYLLYLLLRRRGRL</sequence>
<dbReference type="InterPro" id="IPR000522">
    <property type="entry name" value="ABC_transptr_permease_BtuC"/>
</dbReference>
<keyword evidence="5 8" id="KW-0812">Transmembrane</keyword>
<dbReference type="CDD" id="cd06550">
    <property type="entry name" value="TM_ABC_iron-siderophores_like"/>
    <property type="match status" value="1"/>
</dbReference>
<evidence type="ECO:0000256" key="4">
    <source>
        <dbReference type="ARBA" id="ARBA00022475"/>
    </source>
</evidence>
<evidence type="ECO:0000313" key="10">
    <source>
        <dbReference type="Proteomes" id="UP001248709"/>
    </source>
</evidence>
<feature type="transmembrane region" description="Helical" evidence="8">
    <location>
        <begin position="312"/>
        <end position="330"/>
    </location>
</feature>
<evidence type="ECO:0000256" key="8">
    <source>
        <dbReference type="SAM" id="Phobius"/>
    </source>
</evidence>
<dbReference type="Pfam" id="PF01032">
    <property type="entry name" value="FecCD"/>
    <property type="match status" value="1"/>
</dbReference>
<evidence type="ECO:0000256" key="3">
    <source>
        <dbReference type="ARBA" id="ARBA00022448"/>
    </source>
</evidence>
<dbReference type="RefSeq" id="WP_025702425.1">
    <property type="nucleotide sequence ID" value="NZ_JAUSUY010000015.1"/>
</dbReference>
<evidence type="ECO:0000256" key="2">
    <source>
        <dbReference type="ARBA" id="ARBA00007935"/>
    </source>
</evidence>
<proteinExistence type="inferred from homology"/>
<evidence type="ECO:0000256" key="7">
    <source>
        <dbReference type="ARBA" id="ARBA00023136"/>
    </source>
</evidence>
<keyword evidence="6 8" id="KW-1133">Transmembrane helix</keyword>
<keyword evidence="3" id="KW-0813">Transport</keyword>
<dbReference type="PANTHER" id="PTHR30472">
    <property type="entry name" value="FERRIC ENTEROBACTIN TRANSPORT SYSTEM PERMEASE PROTEIN"/>
    <property type="match status" value="1"/>
</dbReference>
<comment type="caution">
    <text evidence="9">The sequence shown here is derived from an EMBL/GenBank/DDBJ whole genome shotgun (WGS) entry which is preliminary data.</text>
</comment>
<organism evidence="9 10">
    <name type="scientific">Paenibacillus forsythiae</name>
    <dbReference type="NCBI Taxonomy" id="365616"/>
    <lineage>
        <taxon>Bacteria</taxon>
        <taxon>Bacillati</taxon>
        <taxon>Bacillota</taxon>
        <taxon>Bacilli</taxon>
        <taxon>Bacillales</taxon>
        <taxon>Paenibacillaceae</taxon>
        <taxon>Paenibacillus</taxon>
    </lineage>
</organism>
<keyword evidence="7 8" id="KW-0472">Membrane</keyword>
<dbReference type="Gene3D" id="1.10.3470.10">
    <property type="entry name" value="ABC transporter involved in vitamin B12 uptake, BtuC"/>
    <property type="match status" value="1"/>
</dbReference>
<feature type="transmembrane region" description="Helical" evidence="8">
    <location>
        <begin position="280"/>
        <end position="300"/>
    </location>
</feature>
<dbReference type="EMBL" id="JAUSUY010000015">
    <property type="protein sequence ID" value="MDT3427924.1"/>
    <property type="molecule type" value="Genomic_DNA"/>
</dbReference>
<feature type="transmembrane region" description="Helical" evidence="8">
    <location>
        <begin position="237"/>
        <end position="268"/>
    </location>
</feature>
<feature type="transmembrane region" description="Helical" evidence="8">
    <location>
        <begin position="98"/>
        <end position="116"/>
    </location>
</feature>
<protein>
    <submittedName>
        <fullName evidence="9">Iron complex transport system permease protein</fullName>
    </submittedName>
</protein>
<reference evidence="9 10" key="1">
    <citation type="submission" date="2023-07" db="EMBL/GenBank/DDBJ databases">
        <title>Genomic Encyclopedia of Type Strains, Phase IV (KMG-IV): sequencing the most valuable type-strain genomes for metagenomic binning, comparative biology and taxonomic classification.</title>
        <authorList>
            <person name="Goeker M."/>
        </authorList>
    </citation>
    <scope>NUCLEOTIDE SEQUENCE [LARGE SCALE GENOMIC DNA]</scope>
    <source>
        <strain evidence="9 10">T98</strain>
    </source>
</reference>
<dbReference type="Proteomes" id="UP001248709">
    <property type="component" value="Unassembled WGS sequence"/>
</dbReference>
<feature type="transmembrane region" description="Helical" evidence="8">
    <location>
        <begin position="67"/>
        <end position="86"/>
    </location>
</feature>
<evidence type="ECO:0000256" key="5">
    <source>
        <dbReference type="ARBA" id="ARBA00022692"/>
    </source>
</evidence>
<evidence type="ECO:0000256" key="6">
    <source>
        <dbReference type="ARBA" id="ARBA00022989"/>
    </source>
</evidence>
<dbReference type="InterPro" id="IPR037294">
    <property type="entry name" value="ABC_BtuC-like"/>
</dbReference>
<evidence type="ECO:0000256" key="1">
    <source>
        <dbReference type="ARBA" id="ARBA00004651"/>
    </source>
</evidence>
<keyword evidence="4" id="KW-1003">Cell membrane</keyword>
<comment type="subcellular location">
    <subcellularLocation>
        <location evidence="1">Cell membrane</location>
        <topology evidence="1">Multi-pass membrane protein</topology>
    </subcellularLocation>
</comment>
<accession>A0ABU3HAT1</accession>
<feature type="transmembrane region" description="Helical" evidence="8">
    <location>
        <begin position="153"/>
        <end position="175"/>
    </location>
</feature>